<dbReference type="InterPro" id="IPR013871">
    <property type="entry name" value="Cysteine_rich_secretory"/>
</dbReference>
<dbReference type="SUPFAM" id="SSF57546">
    <property type="entry name" value="Crisp domain-like"/>
    <property type="match status" value="1"/>
</dbReference>
<feature type="domain" description="ShKT" evidence="5">
    <location>
        <begin position="207"/>
        <end position="240"/>
    </location>
</feature>
<dbReference type="Pfam" id="PF00188">
    <property type="entry name" value="CAP"/>
    <property type="match status" value="1"/>
</dbReference>
<dbReference type="PROSITE" id="PS51670">
    <property type="entry name" value="SHKT"/>
    <property type="match status" value="1"/>
</dbReference>
<evidence type="ECO:0000256" key="4">
    <source>
        <dbReference type="SAM" id="SignalP"/>
    </source>
</evidence>
<evidence type="ECO:0000256" key="2">
    <source>
        <dbReference type="ARBA" id="ARBA00023157"/>
    </source>
</evidence>
<dbReference type="FunFam" id="3.40.33.10:FF:000005">
    <property type="entry name" value="Cysteine-rich secretory protein 2"/>
    <property type="match status" value="1"/>
</dbReference>
<evidence type="ECO:0000256" key="1">
    <source>
        <dbReference type="ARBA" id="ARBA00009923"/>
    </source>
</evidence>
<feature type="disulfide bond" evidence="3">
    <location>
        <begin position="225"/>
        <end position="238"/>
    </location>
</feature>
<feature type="disulfide bond" evidence="3">
    <location>
        <begin position="216"/>
        <end position="234"/>
    </location>
</feature>
<feature type="chain" id="PRO_5043440972" description="ShKT domain-containing protein" evidence="4">
    <location>
        <begin position="20"/>
        <end position="245"/>
    </location>
</feature>
<dbReference type="InterPro" id="IPR001283">
    <property type="entry name" value="CRISP-related"/>
</dbReference>
<dbReference type="Gene3D" id="1.10.10.740">
    <property type="entry name" value="Crisp domain"/>
    <property type="match status" value="1"/>
</dbReference>
<reference evidence="6 7" key="1">
    <citation type="journal article" date="2023" name="bioRxiv">
        <title>Conserved and derived expression patterns and positive selection on dental genes reveal complex evolutionary context of ever-growing rodent molars.</title>
        <authorList>
            <person name="Calamari Z.T."/>
            <person name="Song A."/>
            <person name="Cohen E."/>
            <person name="Akter M."/>
            <person name="Roy R.D."/>
            <person name="Hallikas O."/>
            <person name="Christensen M.M."/>
            <person name="Li P."/>
            <person name="Marangoni P."/>
            <person name="Jernvall J."/>
            <person name="Klein O.D."/>
        </authorList>
    </citation>
    <scope>NUCLEOTIDE SEQUENCE [LARGE SCALE GENOMIC DNA]</scope>
    <source>
        <strain evidence="6">V071</strain>
    </source>
</reference>
<dbReference type="AlphaFoldDB" id="A0AAW0I631"/>
<dbReference type="PRINTS" id="PR00837">
    <property type="entry name" value="V5TPXLIKE"/>
</dbReference>
<dbReference type="InterPro" id="IPR003582">
    <property type="entry name" value="ShKT_dom"/>
</dbReference>
<dbReference type="Proteomes" id="UP001488838">
    <property type="component" value="Unassembled WGS sequence"/>
</dbReference>
<keyword evidence="7" id="KW-1185">Reference proteome</keyword>
<dbReference type="InterPro" id="IPR042076">
    <property type="entry name" value="Crisp-like_dom"/>
</dbReference>
<keyword evidence="4" id="KW-0732">Signal</keyword>
<dbReference type="GO" id="GO:0005576">
    <property type="term" value="C:extracellular region"/>
    <property type="evidence" value="ECO:0007669"/>
    <property type="project" value="InterPro"/>
</dbReference>
<evidence type="ECO:0000313" key="6">
    <source>
        <dbReference type="EMBL" id="KAK7809898.1"/>
    </source>
</evidence>
<dbReference type="PANTHER" id="PTHR10334">
    <property type="entry name" value="CYSTEINE-RICH SECRETORY PROTEIN-RELATED"/>
    <property type="match status" value="1"/>
</dbReference>
<protein>
    <recommendedName>
        <fullName evidence="5">ShKT domain-containing protein</fullName>
    </recommendedName>
</protein>
<dbReference type="EMBL" id="JBBHLL010000210">
    <property type="protein sequence ID" value="KAK7809898.1"/>
    <property type="molecule type" value="Genomic_DNA"/>
</dbReference>
<evidence type="ECO:0000256" key="3">
    <source>
        <dbReference type="PROSITE-ProRule" id="PRU01005"/>
    </source>
</evidence>
<evidence type="ECO:0000259" key="5">
    <source>
        <dbReference type="PROSITE" id="PS51670"/>
    </source>
</evidence>
<comment type="similarity">
    <text evidence="1">Belongs to the CRISP family.</text>
</comment>
<dbReference type="InterPro" id="IPR014044">
    <property type="entry name" value="CAP_dom"/>
</dbReference>
<evidence type="ECO:0000313" key="7">
    <source>
        <dbReference type="Proteomes" id="UP001488838"/>
    </source>
</evidence>
<dbReference type="SUPFAM" id="SSF55797">
    <property type="entry name" value="PR-1-like"/>
    <property type="match status" value="1"/>
</dbReference>
<dbReference type="CDD" id="cd05383">
    <property type="entry name" value="CAP_CRISP"/>
    <property type="match status" value="1"/>
</dbReference>
<dbReference type="Pfam" id="PF08562">
    <property type="entry name" value="Crisp"/>
    <property type="match status" value="1"/>
</dbReference>
<comment type="caution">
    <text evidence="6">The sequence shown here is derived from an EMBL/GenBank/DDBJ whole genome shotgun (WGS) entry which is preliminary data.</text>
</comment>
<keyword evidence="2 3" id="KW-1015">Disulfide bond</keyword>
<dbReference type="PROSITE" id="PS01010">
    <property type="entry name" value="CRISP_2"/>
    <property type="match status" value="1"/>
</dbReference>
<dbReference type="InterPro" id="IPR035940">
    <property type="entry name" value="CAP_sf"/>
</dbReference>
<feature type="signal peptide" evidence="4">
    <location>
        <begin position="1"/>
        <end position="19"/>
    </location>
</feature>
<gene>
    <name evidence="6" type="ORF">U0070_000284</name>
</gene>
<dbReference type="FunFam" id="1.10.10.740:FF:000001">
    <property type="entry name" value="Cysteine-rich secretory protein 2"/>
    <property type="match status" value="1"/>
</dbReference>
<sequence length="245" mass="27790">MTFFPWLLFLAAMLPPSLLQYNYENRGLQDLSTTEKSIQEEIVNKHNELRRHVSPPGSDLLEMQWNSEAQKHAQAWANMCAYQHSPHESRTITNLRCGENIFIANYPATWSQAIQSWYDESSDFVFGSGPKTPGAVVGHYTQLVWNTSHQLGCGVAECPNNSLRYYYICQYCPPGNFANRRDVPYKLGEPCASCPNHCNNGLCTNRCGYEDTYSNCPSLKQSLTCAHELPKNFCKASCNCEDKIH</sequence>
<dbReference type="InterPro" id="IPR018244">
    <property type="entry name" value="Allrgn_V5/Tpx1_CS"/>
</dbReference>
<dbReference type="PROSITE" id="PS01009">
    <property type="entry name" value="CRISP_1"/>
    <property type="match status" value="1"/>
</dbReference>
<dbReference type="SMART" id="SM00198">
    <property type="entry name" value="SCP"/>
    <property type="match status" value="1"/>
</dbReference>
<accession>A0AAW0I631</accession>
<dbReference type="InterPro" id="IPR034117">
    <property type="entry name" value="SCP_CRISP"/>
</dbReference>
<name>A0AAW0I631_MYOGA</name>
<proteinExistence type="inferred from homology"/>
<comment type="caution">
    <text evidence="3">Lacks conserved residue(s) required for the propagation of feature annotation.</text>
</comment>
<organism evidence="6 7">
    <name type="scientific">Myodes glareolus</name>
    <name type="common">Bank vole</name>
    <name type="synonym">Clethrionomys glareolus</name>
    <dbReference type="NCBI Taxonomy" id="447135"/>
    <lineage>
        <taxon>Eukaryota</taxon>
        <taxon>Metazoa</taxon>
        <taxon>Chordata</taxon>
        <taxon>Craniata</taxon>
        <taxon>Vertebrata</taxon>
        <taxon>Euteleostomi</taxon>
        <taxon>Mammalia</taxon>
        <taxon>Eutheria</taxon>
        <taxon>Euarchontoglires</taxon>
        <taxon>Glires</taxon>
        <taxon>Rodentia</taxon>
        <taxon>Myomorpha</taxon>
        <taxon>Muroidea</taxon>
        <taxon>Cricetidae</taxon>
        <taxon>Arvicolinae</taxon>
        <taxon>Myodes</taxon>
    </lineage>
</organism>
<dbReference type="Gene3D" id="3.40.33.10">
    <property type="entry name" value="CAP"/>
    <property type="match status" value="1"/>
</dbReference>